<protein>
    <submittedName>
        <fullName evidence="1">Uncharacterized protein</fullName>
    </submittedName>
</protein>
<dbReference type="EMBL" id="LAZR01057215">
    <property type="protein sequence ID" value="KKK72527.1"/>
    <property type="molecule type" value="Genomic_DNA"/>
</dbReference>
<gene>
    <name evidence="1" type="ORF">LCGC14_2902970</name>
</gene>
<organism evidence="1">
    <name type="scientific">marine sediment metagenome</name>
    <dbReference type="NCBI Taxonomy" id="412755"/>
    <lineage>
        <taxon>unclassified sequences</taxon>
        <taxon>metagenomes</taxon>
        <taxon>ecological metagenomes</taxon>
    </lineage>
</organism>
<reference evidence="1" key="1">
    <citation type="journal article" date="2015" name="Nature">
        <title>Complex archaea that bridge the gap between prokaryotes and eukaryotes.</title>
        <authorList>
            <person name="Spang A."/>
            <person name="Saw J.H."/>
            <person name="Jorgensen S.L."/>
            <person name="Zaremba-Niedzwiedzka K."/>
            <person name="Martijn J."/>
            <person name="Lind A.E."/>
            <person name="van Eijk R."/>
            <person name="Schleper C."/>
            <person name="Guy L."/>
            <person name="Ettema T.J."/>
        </authorList>
    </citation>
    <scope>NUCLEOTIDE SEQUENCE</scope>
</reference>
<proteinExistence type="predicted"/>
<dbReference type="AlphaFoldDB" id="A0A0F8XTU0"/>
<sequence>MLGTPADGGGVAGQFHAAELVNVVRAANGYGVRKHTYD</sequence>
<name>A0A0F8XTU0_9ZZZZ</name>
<comment type="caution">
    <text evidence="1">The sequence shown here is derived from an EMBL/GenBank/DDBJ whole genome shotgun (WGS) entry which is preliminary data.</text>
</comment>
<accession>A0A0F8XTU0</accession>
<feature type="non-terminal residue" evidence="1">
    <location>
        <position position="38"/>
    </location>
</feature>
<evidence type="ECO:0000313" key="1">
    <source>
        <dbReference type="EMBL" id="KKK72527.1"/>
    </source>
</evidence>